<sequence length="78" mass="8614">MTEAIYLEVSEKTEAAKNAGRRVSLYPECHVFPFADGFQYRQITGIKKVESAIGSFLFPPGMTDFIQFLPAAAVIIKG</sequence>
<dbReference type="Proteomes" id="UP001079535">
    <property type="component" value="Unassembled WGS sequence"/>
</dbReference>
<evidence type="ECO:0000313" key="2">
    <source>
        <dbReference type="EMBL" id="MCZ0666915.1"/>
    </source>
</evidence>
<accession>A0A9Q4EZ35</accession>
<evidence type="ECO:0000313" key="1">
    <source>
        <dbReference type="EMBL" id="MCB5493317.1"/>
    </source>
</evidence>
<organism evidence="2 3">
    <name type="scientific">Mediterraneibacter gnavus</name>
    <name type="common">Ruminococcus gnavus</name>
    <dbReference type="NCBI Taxonomy" id="33038"/>
    <lineage>
        <taxon>Bacteria</taxon>
        <taxon>Bacillati</taxon>
        <taxon>Bacillota</taxon>
        <taxon>Clostridia</taxon>
        <taxon>Lachnospirales</taxon>
        <taxon>Lachnospiraceae</taxon>
        <taxon>Mediterraneibacter</taxon>
    </lineage>
</organism>
<name>A0A9Q4EZ35_MEDGN</name>
<gene>
    <name evidence="1" type="ORF">LIQ10_06130</name>
    <name evidence="2" type="ORF">OZZ17_05075</name>
</gene>
<evidence type="ECO:0000313" key="3">
    <source>
        <dbReference type="Proteomes" id="UP001079535"/>
    </source>
</evidence>
<reference evidence="1" key="1">
    <citation type="submission" date="2021-10" db="EMBL/GenBank/DDBJ databases">
        <title>Collection of gut derived symbiotic bacterial strains cultured from healthy donors.</title>
        <authorList>
            <person name="Lin H."/>
            <person name="Littmann E."/>
            <person name="Claire K."/>
            <person name="Pamer E."/>
        </authorList>
    </citation>
    <scope>NUCLEOTIDE SEQUENCE</scope>
    <source>
        <strain evidence="1">MSK.23.4</strain>
    </source>
</reference>
<comment type="caution">
    <text evidence="2">The sequence shown here is derived from an EMBL/GenBank/DDBJ whole genome shotgun (WGS) entry which is preliminary data.</text>
</comment>
<proteinExistence type="predicted"/>
<protein>
    <submittedName>
        <fullName evidence="2">Uncharacterized protein</fullName>
    </submittedName>
</protein>
<dbReference type="AlphaFoldDB" id="A0A9Q4EZ35"/>
<dbReference type="EMBL" id="JAJBNC010000008">
    <property type="protein sequence ID" value="MCB5493317.1"/>
    <property type="molecule type" value="Genomic_DNA"/>
</dbReference>
<dbReference type="RefSeq" id="WP_044991650.1">
    <property type="nucleotide sequence ID" value="NZ_BAABXV010000001.1"/>
</dbReference>
<dbReference type="Proteomes" id="UP001297422">
    <property type="component" value="Unassembled WGS sequence"/>
</dbReference>
<reference evidence="2" key="2">
    <citation type="submission" date="2022-11" db="EMBL/GenBank/DDBJ databases">
        <title>Temperate bacteriophages infecting mucin-degrading bacterium Ruminococcus gnavus from the human gut.</title>
        <authorList>
            <person name="Buttimer C."/>
        </authorList>
    </citation>
    <scope>NUCLEOTIDE SEQUENCE</scope>
    <source>
        <strain evidence="2">CCUG 49994</strain>
    </source>
</reference>
<dbReference type="EMBL" id="JAPRAY010000005">
    <property type="protein sequence ID" value="MCZ0666915.1"/>
    <property type="molecule type" value="Genomic_DNA"/>
</dbReference>